<evidence type="ECO:0000313" key="2">
    <source>
        <dbReference type="EMBL" id="KAA8594471.1"/>
    </source>
</evidence>
<proteinExistence type="predicted"/>
<feature type="compositionally biased region" description="Basic and acidic residues" evidence="1">
    <location>
        <begin position="74"/>
        <end position="89"/>
    </location>
</feature>
<organism evidence="2 3">
    <name type="scientific">Etheostoma spectabile</name>
    <name type="common">orangethroat darter</name>
    <dbReference type="NCBI Taxonomy" id="54343"/>
    <lineage>
        <taxon>Eukaryota</taxon>
        <taxon>Metazoa</taxon>
        <taxon>Chordata</taxon>
        <taxon>Craniata</taxon>
        <taxon>Vertebrata</taxon>
        <taxon>Euteleostomi</taxon>
        <taxon>Actinopterygii</taxon>
        <taxon>Neopterygii</taxon>
        <taxon>Teleostei</taxon>
        <taxon>Neoteleostei</taxon>
        <taxon>Acanthomorphata</taxon>
        <taxon>Eupercaria</taxon>
        <taxon>Perciformes</taxon>
        <taxon>Percoidei</taxon>
        <taxon>Percidae</taxon>
        <taxon>Etheostomatinae</taxon>
        <taxon>Etheostoma</taxon>
    </lineage>
</organism>
<keyword evidence="3" id="KW-1185">Reference proteome</keyword>
<protein>
    <submittedName>
        <fullName evidence="2">Uncharacterized protein</fullName>
    </submittedName>
</protein>
<dbReference type="EMBL" id="VOFY01000002">
    <property type="protein sequence ID" value="KAA8594471.1"/>
    <property type="molecule type" value="Genomic_DNA"/>
</dbReference>
<comment type="caution">
    <text evidence="2">The sequence shown here is derived from an EMBL/GenBank/DDBJ whole genome shotgun (WGS) entry which is preliminary data.</text>
</comment>
<dbReference type="AlphaFoldDB" id="A0A5J5DM81"/>
<name>A0A5J5DM81_9PERO</name>
<accession>A0A5J5DM81</accession>
<gene>
    <name evidence="2" type="ORF">FQN60_011606</name>
</gene>
<reference evidence="2 3" key="1">
    <citation type="submission" date="2019-08" db="EMBL/GenBank/DDBJ databases">
        <title>A chromosome-level genome assembly, high-density linkage maps, and genome scans reveal the genomic architecture of hybrid incompatibilities underlying speciation via character displacement in darters (Percidae: Etheostominae).</title>
        <authorList>
            <person name="Moran R.L."/>
            <person name="Catchen J.M."/>
            <person name="Fuller R.C."/>
        </authorList>
    </citation>
    <scope>NUCLEOTIDE SEQUENCE [LARGE SCALE GENOMIC DNA]</scope>
    <source>
        <strain evidence="2">EspeVRDwgs_2016</strain>
        <tissue evidence="2">Muscle</tissue>
    </source>
</reference>
<evidence type="ECO:0000313" key="3">
    <source>
        <dbReference type="Proteomes" id="UP000327493"/>
    </source>
</evidence>
<feature type="region of interest" description="Disordered" evidence="1">
    <location>
        <begin position="58"/>
        <end position="89"/>
    </location>
</feature>
<dbReference type="Proteomes" id="UP000327493">
    <property type="component" value="Chromosome 2"/>
</dbReference>
<sequence>MECQCVILVGEVDDCYNPPLLTNQQLCSVLWFLADRVRRNGSSECNYSLKYSSRRVSNQRGVEMKRGTSRNKSKGKETSAKFKGIERKR</sequence>
<evidence type="ECO:0000256" key="1">
    <source>
        <dbReference type="SAM" id="MobiDB-lite"/>
    </source>
</evidence>